<keyword evidence="5" id="KW-0597">Phosphoprotein</keyword>
<evidence type="ECO:0000256" key="14">
    <source>
        <dbReference type="SAM" id="Phobius"/>
    </source>
</evidence>
<comment type="subcellular location">
    <subcellularLocation>
        <location evidence="2">Cell membrane</location>
        <topology evidence="2">Multi-pass membrane protein</topology>
    </subcellularLocation>
</comment>
<evidence type="ECO:0000256" key="8">
    <source>
        <dbReference type="ARBA" id="ARBA00022741"/>
    </source>
</evidence>
<keyword evidence="6" id="KW-0808">Transferase</keyword>
<dbReference type="PANTHER" id="PTHR45528">
    <property type="entry name" value="SENSOR HISTIDINE KINASE CPXA"/>
    <property type="match status" value="1"/>
</dbReference>
<dbReference type="InterPro" id="IPR003594">
    <property type="entry name" value="HATPase_dom"/>
</dbReference>
<evidence type="ECO:0000256" key="11">
    <source>
        <dbReference type="ARBA" id="ARBA00022989"/>
    </source>
</evidence>
<evidence type="ECO:0000256" key="7">
    <source>
        <dbReference type="ARBA" id="ARBA00022692"/>
    </source>
</evidence>
<keyword evidence="7 14" id="KW-0812">Transmembrane</keyword>
<reference evidence="16 17" key="1">
    <citation type="submission" date="2019-10" db="EMBL/GenBank/DDBJ databases">
        <title>New species of Slilvanegrellaceae.</title>
        <authorList>
            <person name="Pitt A."/>
            <person name="Hahn M.W."/>
        </authorList>
    </citation>
    <scope>NUCLEOTIDE SEQUENCE [LARGE SCALE GENOMIC DNA]</scope>
    <source>
        <strain evidence="16 17">SP-Ram-0.45-NSY-1</strain>
    </source>
</reference>
<dbReference type="OrthoDB" id="9789238at2"/>
<keyword evidence="4" id="KW-1003">Cell membrane</keyword>
<dbReference type="Proteomes" id="UP000437748">
    <property type="component" value="Unassembled WGS sequence"/>
</dbReference>
<accession>A0A6N6VS15</accession>
<dbReference type="EC" id="2.7.13.3" evidence="3"/>
<dbReference type="Gene3D" id="6.10.340.10">
    <property type="match status" value="1"/>
</dbReference>
<evidence type="ECO:0000256" key="1">
    <source>
        <dbReference type="ARBA" id="ARBA00000085"/>
    </source>
</evidence>
<dbReference type="InterPro" id="IPR004358">
    <property type="entry name" value="Sig_transdc_His_kin-like_C"/>
</dbReference>
<evidence type="ECO:0000256" key="2">
    <source>
        <dbReference type="ARBA" id="ARBA00004651"/>
    </source>
</evidence>
<dbReference type="SMART" id="SM00387">
    <property type="entry name" value="HATPase_c"/>
    <property type="match status" value="1"/>
</dbReference>
<evidence type="ECO:0000259" key="15">
    <source>
        <dbReference type="PROSITE" id="PS50109"/>
    </source>
</evidence>
<dbReference type="Gene3D" id="1.10.287.130">
    <property type="match status" value="1"/>
</dbReference>
<dbReference type="EMBL" id="WFLM01000004">
    <property type="protein sequence ID" value="KAB8037798.1"/>
    <property type="molecule type" value="Genomic_DNA"/>
</dbReference>
<dbReference type="PANTHER" id="PTHR45528:SF1">
    <property type="entry name" value="SENSOR HISTIDINE KINASE CPXA"/>
    <property type="match status" value="1"/>
</dbReference>
<evidence type="ECO:0000256" key="12">
    <source>
        <dbReference type="ARBA" id="ARBA00023012"/>
    </source>
</evidence>
<keyword evidence="17" id="KW-1185">Reference proteome</keyword>
<proteinExistence type="predicted"/>
<evidence type="ECO:0000256" key="4">
    <source>
        <dbReference type="ARBA" id="ARBA00022475"/>
    </source>
</evidence>
<evidence type="ECO:0000256" key="9">
    <source>
        <dbReference type="ARBA" id="ARBA00022777"/>
    </source>
</evidence>
<evidence type="ECO:0000256" key="6">
    <source>
        <dbReference type="ARBA" id="ARBA00022679"/>
    </source>
</evidence>
<feature type="transmembrane region" description="Helical" evidence="14">
    <location>
        <begin position="282"/>
        <end position="301"/>
    </location>
</feature>
<dbReference type="RefSeq" id="WP_153420875.1">
    <property type="nucleotide sequence ID" value="NZ_WFLM01000004.1"/>
</dbReference>
<evidence type="ECO:0000256" key="13">
    <source>
        <dbReference type="ARBA" id="ARBA00023136"/>
    </source>
</evidence>
<organism evidence="16 17">
    <name type="scientific">Silvanigrella paludirubra</name>
    <dbReference type="NCBI Taxonomy" id="2499159"/>
    <lineage>
        <taxon>Bacteria</taxon>
        <taxon>Pseudomonadati</taxon>
        <taxon>Bdellovibrionota</taxon>
        <taxon>Oligoflexia</taxon>
        <taxon>Silvanigrellales</taxon>
        <taxon>Silvanigrellaceae</taxon>
        <taxon>Silvanigrella</taxon>
    </lineage>
</organism>
<evidence type="ECO:0000256" key="5">
    <source>
        <dbReference type="ARBA" id="ARBA00022553"/>
    </source>
</evidence>
<dbReference type="InterPro" id="IPR036890">
    <property type="entry name" value="HATPase_C_sf"/>
</dbReference>
<dbReference type="InterPro" id="IPR050398">
    <property type="entry name" value="HssS/ArlS-like"/>
</dbReference>
<evidence type="ECO:0000313" key="16">
    <source>
        <dbReference type="EMBL" id="KAB8037798.1"/>
    </source>
</evidence>
<dbReference type="InterPro" id="IPR005467">
    <property type="entry name" value="His_kinase_dom"/>
</dbReference>
<evidence type="ECO:0000256" key="3">
    <source>
        <dbReference type="ARBA" id="ARBA00012438"/>
    </source>
</evidence>
<dbReference type="InterPro" id="IPR036097">
    <property type="entry name" value="HisK_dim/P_sf"/>
</dbReference>
<dbReference type="Gene3D" id="3.30.565.10">
    <property type="entry name" value="Histidine kinase-like ATPase, C-terminal domain"/>
    <property type="match status" value="1"/>
</dbReference>
<dbReference type="Pfam" id="PF02518">
    <property type="entry name" value="HATPase_c"/>
    <property type="match status" value="1"/>
</dbReference>
<gene>
    <name evidence="16" type="ORF">GCL60_11530</name>
</gene>
<dbReference type="InterPro" id="IPR003661">
    <property type="entry name" value="HisK_dim/P_dom"/>
</dbReference>
<dbReference type="PROSITE" id="PS50109">
    <property type="entry name" value="HIS_KIN"/>
    <property type="match status" value="1"/>
</dbReference>
<comment type="catalytic activity">
    <reaction evidence="1">
        <text>ATP + protein L-histidine = ADP + protein N-phospho-L-histidine.</text>
        <dbReference type="EC" id="2.7.13.3"/>
    </reaction>
</comment>
<sequence>MNIENKFLTLIISFTTLLNISIAFIIHQFISAQILSNFKEKYSEISNTLSSAFQLHEKQIEDLMLSSALLIEQLIKTEGLPNNNKLKEISKQLNLSHIYITDKNGNFIRSTREEPAKLPNIFIFCNMYKSWFENSLFINPTGFLPGIPAGVSSKFFLHGTKDKKYIIEINVEAGFISNTFQKIFEIDHNINSMEILSPNGTSLGLFTKNNPILYEKNPEKKPNKINSIDNKNYFILNTKINATHNTCCSCVRRKLTLENNQYYYLLSLNISKNSLNQHLNKVTFFIFLISILILIMSILISKIFSRRIAGRVDELIYKLKKYKINERLNIKGDDEIRKIADSFDKIISIHEKNQIKLIEIEKINTQNKLSKQIAHDIRSPLTVIKLILTLIKNNIDEKYKNTIMNACKRIDDISIQLLNNQIKSQINTIEHIPSLIDKIIIEKKVTCFNKNIKINLKLKEHALFSIINYTEFSRIVSNIINNSIESIKNYGIINVTLIRKDNFITIIFSDNGKGIKDIYIPKILRGEESSFEKEGGSGLGLSHAIKYLKTISGTIDINSVYLRGTSVTIKIPITEKPNYYLSEINIKNKTTIIVDDDKISHEIWDDRLSKIKTKINVIHFYSISDLKIYFSKNQDHNKKIILCDYQFNYCIENGLDAILLLKIENNSIIVSNYFDDQEILKKLEKYNIKIIPKSIISTINIIEE</sequence>
<evidence type="ECO:0000313" key="17">
    <source>
        <dbReference type="Proteomes" id="UP000437748"/>
    </source>
</evidence>
<dbReference type="GO" id="GO:0005524">
    <property type="term" value="F:ATP binding"/>
    <property type="evidence" value="ECO:0007669"/>
    <property type="project" value="UniProtKB-KW"/>
</dbReference>
<keyword evidence="10" id="KW-0067">ATP-binding</keyword>
<keyword evidence="9" id="KW-0418">Kinase</keyword>
<dbReference type="PRINTS" id="PR00344">
    <property type="entry name" value="BCTRLSENSOR"/>
</dbReference>
<dbReference type="GO" id="GO:0005886">
    <property type="term" value="C:plasma membrane"/>
    <property type="evidence" value="ECO:0007669"/>
    <property type="project" value="UniProtKB-SubCell"/>
</dbReference>
<evidence type="ECO:0000256" key="10">
    <source>
        <dbReference type="ARBA" id="ARBA00022840"/>
    </source>
</evidence>
<keyword evidence="13 14" id="KW-0472">Membrane</keyword>
<keyword evidence="12" id="KW-0902">Two-component regulatory system</keyword>
<name>A0A6N6VS15_9BACT</name>
<dbReference type="SUPFAM" id="SSF55874">
    <property type="entry name" value="ATPase domain of HSP90 chaperone/DNA topoisomerase II/histidine kinase"/>
    <property type="match status" value="1"/>
</dbReference>
<keyword evidence="11 14" id="KW-1133">Transmembrane helix</keyword>
<dbReference type="CDD" id="cd00082">
    <property type="entry name" value="HisKA"/>
    <property type="match status" value="1"/>
</dbReference>
<dbReference type="SUPFAM" id="SSF47384">
    <property type="entry name" value="Homodimeric domain of signal transducing histidine kinase"/>
    <property type="match status" value="1"/>
</dbReference>
<keyword evidence="8" id="KW-0547">Nucleotide-binding</keyword>
<feature type="domain" description="Histidine kinase" evidence="15">
    <location>
        <begin position="372"/>
        <end position="575"/>
    </location>
</feature>
<dbReference type="AlphaFoldDB" id="A0A6N6VS15"/>
<comment type="caution">
    <text evidence="16">The sequence shown here is derived from an EMBL/GenBank/DDBJ whole genome shotgun (WGS) entry which is preliminary data.</text>
</comment>
<dbReference type="GO" id="GO:0000155">
    <property type="term" value="F:phosphorelay sensor kinase activity"/>
    <property type="evidence" value="ECO:0007669"/>
    <property type="project" value="InterPro"/>
</dbReference>
<protein>
    <recommendedName>
        <fullName evidence="3">histidine kinase</fullName>
        <ecNumber evidence="3">2.7.13.3</ecNumber>
    </recommendedName>
</protein>